<evidence type="ECO:0000256" key="6">
    <source>
        <dbReference type="ARBA" id="ARBA00022932"/>
    </source>
</evidence>
<dbReference type="RefSeq" id="WP_125119025.1">
    <property type="nucleotide sequence ID" value="NZ_AP019309.1"/>
</dbReference>
<comment type="catalytic activity">
    <reaction evidence="8">
        <text>DNA(n) + a 2'-deoxyribonucleoside 5'-triphosphate = DNA(n+1) + diphosphate</text>
        <dbReference type="Rhea" id="RHEA:22508"/>
        <dbReference type="Rhea" id="RHEA-COMP:17339"/>
        <dbReference type="Rhea" id="RHEA-COMP:17340"/>
        <dbReference type="ChEBI" id="CHEBI:33019"/>
        <dbReference type="ChEBI" id="CHEBI:61560"/>
        <dbReference type="ChEBI" id="CHEBI:173112"/>
        <dbReference type="EC" id="2.7.7.7"/>
    </reaction>
</comment>
<protein>
    <recommendedName>
        <fullName evidence="2">DNA polymerase III subunit delta</fullName>
        <ecNumber evidence="1">2.7.7.7</ecNumber>
    </recommendedName>
</protein>
<evidence type="ECO:0000313" key="11">
    <source>
        <dbReference type="EMBL" id="BBH26120.1"/>
    </source>
</evidence>
<keyword evidence="5" id="KW-0235">DNA replication</keyword>
<dbReference type="InterPro" id="IPR010372">
    <property type="entry name" value="DNA_pol3_delta_N"/>
</dbReference>
<keyword evidence="6" id="KW-0239">DNA-directed DNA polymerase</keyword>
<dbReference type="Pfam" id="PF06144">
    <property type="entry name" value="DNA_pol3_delta"/>
    <property type="match status" value="1"/>
</dbReference>
<feature type="domain" description="DNA polymerase III delta N-terminal" evidence="9">
    <location>
        <begin position="3"/>
        <end position="126"/>
    </location>
</feature>
<feature type="domain" description="DNA polymerase III delta subunit-like C-terminal" evidence="10">
    <location>
        <begin position="196"/>
        <end position="315"/>
    </location>
</feature>
<dbReference type="GO" id="GO:0006261">
    <property type="term" value="P:DNA-templated DNA replication"/>
    <property type="evidence" value="ECO:0007669"/>
    <property type="project" value="TreeGrafter"/>
</dbReference>
<comment type="similarity">
    <text evidence="7">Belongs to the DNA polymerase HolA subunit family.</text>
</comment>
<evidence type="ECO:0000259" key="10">
    <source>
        <dbReference type="Pfam" id="PF21694"/>
    </source>
</evidence>
<evidence type="ECO:0000259" key="9">
    <source>
        <dbReference type="Pfam" id="PF06144"/>
    </source>
</evidence>
<dbReference type="EMBL" id="AP019309">
    <property type="protein sequence ID" value="BBH26120.1"/>
    <property type="molecule type" value="Genomic_DNA"/>
</dbReference>
<dbReference type="PANTHER" id="PTHR34388:SF1">
    <property type="entry name" value="DNA POLYMERASE III SUBUNIT DELTA"/>
    <property type="match status" value="1"/>
</dbReference>
<dbReference type="OrthoDB" id="9775929at2"/>
<accession>A0A3G9J4W1</accession>
<dbReference type="Gene3D" id="3.40.50.300">
    <property type="entry name" value="P-loop containing nucleotide triphosphate hydrolases"/>
    <property type="match status" value="1"/>
</dbReference>
<keyword evidence="12" id="KW-1185">Reference proteome</keyword>
<reference evidence="11 12" key="1">
    <citation type="submission" date="2018-11" db="EMBL/GenBank/DDBJ databases">
        <title>Novel Erysipelotrichaceae bacterium isolated from small intestine of a swine.</title>
        <authorList>
            <person name="Kim J.S."/>
            <person name="Choe H."/>
            <person name="Lee Y.R."/>
            <person name="Kim K.M."/>
            <person name="Park D.S."/>
        </authorList>
    </citation>
    <scope>NUCLEOTIDE SEQUENCE [LARGE SCALE GENOMIC DNA]</scope>
    <source>
        <strain evidence="11 12">SG0102</strain>
    </source>
</reference>
<sequence>MNFVIYGDERLLMDDKLKELKERYHCSTDDMNYSVYDPSENSMSMILEDLRTLPFLTDYKMVVITHPLFLTSSKQKEVSEQDLKAFMDYIEQDNPTSILVIFHEGTFDERRKVMKSLRKHAQVFQMEKMDSHSVYKVTREMIMQKGSKIDNDALNLLLSRTGDNLFEISHQVEKLTLYTQHIRMEDVDALVAAPLEENVFALTNAILAHDMAKTMGIYKDLMVTNHEPIALIALIATSLRHLYEVKLLSRKGYNDREIAKMTGINPRAIYPIRKNGEKFEINELLAKLNELSQLDVKIKTGLIDKQRGLELFLLHMG</sequence>
<dbReference type="NCBIfam" id="TIGR01128">
    <property type="entry name" value="holA"/>
    <property type="match status" value="1"/>
</dbReference>
<dbReference type="KEGG" id="ebm:SG0102_10540"/>
<evidence type="ECO:0000256" key="3">
    <source>
        <dbReference type="ARBA" id="ARBA00022679"/>
    </source>
</evidence>
<dbReference type="GO" id="GO:0003887">
    <property type="term" value="F:DNA-directed DNA polymerase activity"/>
    <property type="evidence" value="ECO:0007669"/>
    <property type="project" value="UniProtKB-KW"/>
</dbReference>
<dbReference type="FunCoup" id="A0A3G9J4W1">
    <property type="interactions" value="101"/>
</dbReference>
<dbReference type="Pfam" id="PF21694">
    <property type="entry name" value="DNA_pol3_delta_C"/>
    <property type="match status" value="1"/>
</dbReference>
<dbReference type="InterPro" id="IPR005790">
    <property type="entry name" value="DNA_polIII_delta"/>
</dbReference>
<dbReference type="InterPro" id="IPR008921">
    <property type="entry name" value="DNA_pol3_clamp-load_cplx_C"/>
</dbReference>
<dbReference type="EC" id="2.7.7.7" evidence="1"/>
<dbReference type="Gene3D" id="1.20.272.10">
    <property type="match status" value="1"/>
</dbReference>
<organism evidence="11 12">
    <name type="scientific">Intestinibaculum porci</name>
    <dbReference type="NCBI Taxonomy" id="2487118"/>
    <lineage>
        <taxon>Bacteria</taxon>
        <taxon>Bacillati</taxon>
        <taxon>Bacillota</taxon>
        <taxon>Erysipelotrichia</taxon>
        <taxon>Erysipelotrichales</taxon>
        <taxon>Erysipelotrichaceae</taxon>
        <taxon>Intestinibaculum</taxon>
    </lineage>
</organism>
<gene>
    <name evidence="11" type="primary">holA</name>
    <name evidence="11" type="ORF">SG0102_10540</name>
</gene>
<evidence type="ECO:0000256" key="4">
    <source>
        <dbReference type="ARBA" id="ARBA00022695"/>
    </source>
</evidence>
<evidence type="ECO:0000256" key="2">
    <source>
        <dbReference type="ARBA" id="ARBA00017703"/>
    </source>
</evidence>
<dbReference type="GO" id="GO:0003677">
    <property type="term" value="F:DNA binding"/>
    <property type="evidence" value="ECO:0007669"/>
    <property type="project" value="InterPro"/>
</dbReference>
<evidence type="ECO:0000256" key="1">
    <source>
        <dbReference type="ARBA" id="ARBA00012417"/>
    </source>
</evidence>
<keyword evidence="3" id="KW-0808">Transferase</keyword>
<dbReference type="InterPro" id="IPR048466">
    <property type="entry name" value="DNA_pol3_delta-like_C"/>
</dbReference>
<dbReference type="PANTHER" id="PTHR34388">
    <property type="entry name" value="DNA POLYMERASE III SUBUNIT DELTA"/>
    <property type="match status" value="1"/>
</dbReference>
<proteinExistence type="inferred from homology"/>
<dbReference type="InterPro" id="IPR027417">
    <property type="entry name" value="P-loop_NTPase"/>
</dbReference>
<keyword evidence="4" id="KW-0548">Nucleotidyltransferase</keyword>
<name>A0A3G9J4W1_9FIRM</name>
<evidence type="ECO:0000256" key="5">
    <source>
        <dbReference type="ARBA" id="ARBA00022705"/>
    </source>
</evidence>
<dbReference type="GO" id="GO:0009360">
    <property type="term" value="C:DNA polymerase III complex"/>
    <property type="evidence" value="ECO:0007669"/>
    <property type="project" value="InterPro"/>
</dbReference>
<dbReference type="AlphaFoldDB" id="A0A3G9J4W1"/>
<dbReference type="InParanoid" id="A0A3G9J4W1"/>
<dbReference type="Proteomes" id="UP000268059">
    <property type="component" value="Chromosome"/>
</dbReference>
<dbReference type="SUPFAM" id="SSF52540">
    <property type="entry name" value="P-loop containing nucleoside triphosphate hydrolases"/>
    <property type="match status" value="1"/>
</dbReference>
<evidence type="ECO:0000256" key="8">
    <source>
        <dbReference type="ARBA" id="ARBA00049244"/>
    </source>
</evidence>
<evidence type="ECO:0000313" key="12">
    <source>
        <dbReference type="Proteomes" id="UP000268059"/>
    </source>
</evidence>
<dbReference type="SUPFAM" id="SSF48019">
    <property type="entry name" value="post-AAA+ oligomerization domain-like"/>
    <property type="match status" value="1"/>
</dbReference>
<evidence type="ECO:0000256" key="7">
    <source>
        <dbReference type="ARBA" id="ARBA00034754"/>
    </source>
</evidence>
<dbReference type="Gene3D" id="1.10.8.60">
    <property type="match status" value="1"/>
</dbReference>